<feature type="transmembrane region" description="Helical" evidence="5">
    <location>
        <begin position="157"/>
        <end position="176"/>
    </location>
</feature>
<name>A0ABS6SY65_9RHOB</name>
<keyword evidence="2 5" id="KW-0812">Transmembrane</keyword>
<evidence type="ECO:0000313" key="6">
    <source>
        <dbReference type="EMBL" id="MBV7377908.1"/>
    </source>
</evidence>
<feature type="transmembrane region" description="Helical" evidence="5">
    <location>
        <begin position="56"/>
        <end position="78"/>
    </location>
</feature>
<feature type="transmembrane region" description="Helical" evidence="5">
    <location>
        <begin position="117"/>
        <end position="137"/>
    </location>
</feature>
<keyword evidence="7" id="KW-1185">Reference proteome</keyword>
<protein>
    <recommendedName>
        <fullName evidence="5">Inner membrane-spanning protein YciB</fullName>
    </recommendedName>
</protein>
<evidence type="ECO:0000256" key="1">
    <source>
        <dbReference type="ARBA" id="ARBA00022475"/>
    </source>
</evidence>
<feature type="transmembrane region" description="Helical" evidence="5">
    <location>
        <begin position="188"/>
        <end position="205"/>
    </location>
</feature>
<dbReference type="InterPro" id="IPR006008">
    <property type="entry name" value="YciB"/>
</dbReference>
<feature type="transmembrane region" description="Helical" evidence="5">
    <location>
        <begin position="24"/>
        <end position="44"/>
    </location>
</feature>
<comment type="caution">
    <text evidence="6">The sequence shown here is derived from an EMBL/GenBank/DDBJ whole genome shotgun (WGS) entry which is preliminary data.</text>
</comment>
<reference evidence="6 7" key="1">
    <citation type="submission" date="2021-05" db="EMBL/GenBank/DDBJ databases">
        <title>Culturable bacteria isolated from Daya Bay.</title>
        <authorList>
            <person name="Zheng W."/>
            <person name="Yu S."/>
            <person name="Huang Y."/>
        </authorList>
    </citation>
    <scope>NUCLEOTIDE SEQUENCE [LARGE SCALE GENOMIC DNA]</scope>
    <source>
        <strain evidence="6 7">DP4N28-5</strain>
    </source>
</reference>
<evidence type="ECO:0000313" key="7">
    <source>
        <dbReference type="Proteomes" id="UP000756530"/>
    </source>
</evidence>
<evidence type="ECO:0000256" key="3">
    <source>
        <dbReference type="ARBA" id="ARBA00022989"/>
    </source>
</evidence>
<sequence length="220" mass="24920">MADMSDTTQNEAAKTVPEKKPNTLLRAVIEYGPIIAFFIGYMIVRDNTFTLFGREFDGIVVVTMFFVPLQTISTWLIYKLTGRISGIQIATVVLVVIMGGITIWLNDERFIKMKPTILYVFFFVVLVFGLLQGKSYLKAVMDHTVPMEHEGWMKLTWRVAFFFGALAVANEAVWRLMSTDAWVNFKTFGLPLAIFAFFMTQSGLFSKYGTSNEEDDAPNA</sequence>
<keyword evidence="4 5" id="KW-0472">Membrane</keyword>
<keyword evidence="1 5" id="KW-1003">Cell membrane</keyword>
<evidence type="ECO:0000256" key="5">
    <source>
        <dbReference type="HAMAP-Rule" id="MF_00189"/>
    </source>
</evidence>
<feature type="transmembrane region" description="Helical" evidence="5">
    <location>
        <begin position="84"/>
        <end position="105"/>
    </location>
</feature>
<comment type="function">
    <text evidence="5">Plays a role in cell envelope biogenesis, maintenance of cell envelope integrity and membrane homeostasis.</text>
</comment>
<evidence type="ECO:0000256" key="4">
    <source>
        <dbReference type="ARBA" id="ARBA00023136"/>
    </source>
</evidence>
<dbReference type="Proteomes" id="UP000756530">
    <property type="component" value="Unassembled WGS sequence"/>
</dbReference>
<evidence type="ECO:0000256" key="2">
    <source>
        <dbReference type="ARBA" id="ARBA00022692"/>
    </source>
</evidence>
<dbReference type="Pfam" id="PF04279">
    <property type="entry name" value="IspA"/>
    <property type="match status" value="1"/>
</dbReference>
<comment type="similarity">
    <text evidence="5">Belongs to the YciB family.</text>
</comment>
<keyword evidence="5" id="KW-0997">Cell inner membrane</keyword>
<keyword evidence="3 5" id="KW-1133">Transmembrane helix</keyword>
<dbReference type="EMBL" id="JAHUZE010000001">
    <property type="protein sequence ID" value="MBV7377908.1"/>
    <property type="molecule type" value="Genomic_DNA"/>
</dbReference>
<dbReference type="HAMAP" id="MF_00189">
    <property type="entry name" value="YciB"/>
    <property type="match status" value="1"/>
</dbReference>
<organism evidence="6 7">
    <name type="scientific">Maritimibacter dapengensis</name>
    <dbReference type="NCBI Taxonomy" id="2836868"/>
    <lineage>
        <taxon>Bacteria</taxon>
        <taxon>Pseudomonadati</taxon>
        <taxon>Pseudomonadota</taxon>
        <taxon>Alphaproteobacteria</taxon>
        <taxon>Rhodobacterales</taxon>
        <taxon>Roseobacteraceae</taxon>
        <taxon>Maritimibacter</taxon>
    </lineage>
</organism>
<proteinExistence type="inferred from homology"/>
<gene>
    <name evidence="5" type="primary">yciB</name>
    <name evidence="6" type="ORF">KJP28_03145</name>
</gene>
<comment type="subcellular location">
    <subcellularLocation>
        <location evidence="5">Cell inner membrane</location>
        <topology evidence="5">Multi-pass membrane protein</topology>
    </subcellularLocation>
</comment>
<dbReference type="PANTHER" id="PTHR36917:SF1">
    <property type="entry name" value="INNER MEMBRANE-SPANNING PROTEIN YCIB"/>
    <property type="match status" value="1"/>
</dbReference>
<dbReference type="PANTHER" id="PTHR36917">
    <property type="entry name" value="INTRACELLULAR SEPTATION PROTEIN A-RELATED"/>
    <property type="match status" value="1"/>
</dbReference>
<accession>A0ABS6SY65</accession>